<dbReference type="Proteomes" id="UP000609849">
    <property type="component" value="Unassembled WGS sequence"/>
</dbReference>
<accession>A0ABR7JLA0</accession>
<sequence length="375" mass="41707">MSIILSSIKRGLRDKNTLISNIFLALVLPYLFSIIFSFEGNTENINLCIIGNENSETIKSYVNVLEDFDKGNEKINLKYKIYSQEEANRIKEDGNNKKSDLVISIDEENKKINFEGSNTLNVGERAVEGITEEFFNSVSVYESISKESEIPQINSNVVKVSEYKNDSNNTNMNMQDIDYESYFAIVMLQMAILVGGIHSFKSTFYIKEKIGSRVKISPIKMIKLITLELIGSFILIFVEGIIMLSLLSLIYGVKVTLSNLVPVLSLIATLTILAVSIGVFATAISKKKTSGENVCSIIVVIMTLASGELMPNMVDSFKDISFLYLNPFIWISNELSSLLTFNVSEMLFSSLGIGIIASALLIIISTLILNRKAVK</sequence>
<evidence type="ECO:0000313" key="7">
    <source>
        <dbReference type="EMBL" id="MBC5995702.1"/>
    </source>
</evidence>
<proteinExistence type="predicted"/>
<feature type="transmembrane region" description="Helical" evidence="5">
    <location>
        <begin position="18"/>
        <end position="38"/>
    </location>
</feature>
<dbReference type="Pfam" id="PF01061">
    <property type="entry name" value="ABC2_membrane"/>
    <property type="match status" value="1"/>
</dbReference>
<dbReference type="PANTHER" id="PTHR43027">
    <property type="entry name" value="DOXORUBICIN RESISTANCE ABC TRANSPORTER PERMEASE PROTEIN DRRC-RELATED"/>
    <property type="match status" value="1"/>
</dbReference>
<comment type="subcellular location">
    <subcellularLocation>
        <location evidence="1">Membrane</location>
        <topology evidence="1">Multi-pass membrane protein</topology>
    </subcellularLocation>
</comment>
<evidence type="ECO:0000256" key="5">
    <source>
        <dbReference type="SAM" id="Phobius"/>
    </source>
</evidence>
<keyword evidence="4 5" id="KW-0472">Membrane</keyword>
<dbReference type="PANTHER" id="PTHR43027:SF1">
    <property type="entry name" value="DOXORUBICIN RESISTANCE ABC TRANSPORTER PERMEASE PROTEIN DRRC-RELATED"/>
    <property type="match status" value="1"/>
</dbReference>
<feature type="transmembrane region" description="Helical" evidence="5">
    <location>
        <begin position="181"/>
        <end position="200"/>
    </location>
</feature>
<organism evidence="7 8">
    <name type="scientific">Romboutsia faecis</name>
    <dbReference type="NCBI Taxonomy" id="2764597"/>
    <lineage>
        <taxon>Bacteria</taxon>
        <taxon>Bacillati</taxon>
        <taxon>Bacillota</taxon>
        <taxon>Clostridia</taxon>
        <taxon>Peptostreptococcales</taxon>
        <taxon>Peptostreptococcaceae</taxon>
        <taxon>Romboutsia</taxon>
    </lineage>
</organism>
<gene>
    <name evidence="7" type="ORF">H8923_02910</name>
</gene>
<feature type="transmembrane region" description="Helical" evidence="5">
    <location>
        <begin position="221"/>
        <end position="251"/>
    </location>
</feature>
<reference evidence="7 8" key="1">
    <citation type="submission" date="2020-08" db="EMBL/GenBank/DDBJ databases">
        <authorList>
            <person name="Liu C."/>
            <person name="Sun Q."/>
        </authorList>
    </citation>
    <scope>NUCLEOTIDE SEQUENCE [LARGE SCALE GENOMIC DNA]</scope>
    <source>
        <strain evidence="7 8">NSJ-18</strain>
    </source>
</reference>
<dbReference type="RefSeq" id="WP_153925740.1">
    <property type="nucleotide sequence ID" value="NZ_JACRWE010000001.1"/>
</dbReference>
<protein>
    <submittedName>
        <fullName evidence="7">ABC transporter permease</fullName>
    </submittedName>
</protein>
<evidence type="ECO:0000256" key="1">
    <source>
        <dbReference type="ARBA" id="ARBA00004141"/>
    </source>
</evidence>
<keyword evidence="2 5" id="KW-0812">Transmembrane</keyword>
<feature type="transmembrane region" description="Helical" evidence="5">
    <location>
        <begin position="294"/>
        <end position="314"/>
    </location>
</feature>
<name>A0ABR7JLA0_9FIRM</name>
<dbReference type="EMBL" id="JACRWE010000001">
    <property type="protein sequence ID" value="MBC5995702.1"/>
    <property type="molecule type" value="Genomic_DNA"/>
</dbReference>
<dbReference type="InterPro" id="IPR013525">
    <property type="entry name" value="ABC2_TM"/>
</dbReference>
<comment type="caution">
    <text evidence="7">The sequence shown here is derived from an EMBL/GenBank/DDBJ whole genome shotgun (WGS) entry which is preliminary data.</text>
</comment>
<evidence type="ECO:0000256" key="4">
    <source>
        <dbReference type="ARBA" id="ARBA00023136"/>
    </source>
</evidence>
<feature type="domain" description="ABC-2 type transporter transmembrane" evidence="6">
    <location>
        <begin position="182"/>
        <end position="333"/>
    </location>
</feature>
<feature type="transmembrane region" description="Helical" evidence="5">
    <location>
        <begin position="263"/>
        <end position="282"/>
    </location>
</feature>
<keyword evidence="8" id="KW-1185">Reference proteome</keyword>
<evidence type="ECO:0000256" key="2">
    <source>
        <dbReference type="ARBA" id="ARBA00022692"/>
    </source>
</evidence>
<evidence type="ECO:0000259" key="6">
    <source>
        <dbReference type="Pfam" id="PF01061"/>
    </source>
</evidence>
<dbReference type="InterPro" id="IPR052902">
    <property type="entry name" value="ABC-2_transporter"/>
</dbReference>
<keyword evidence="3 5" id="KW-1133">Transmembrane helix</keyword>
<evidence type="ECO:0000256" key="3">
    <source>
        <dbReference type="ARBA" id="ARBA00022989"/>
    </source>
</evidence>
<feature type="transmembrane region" description="Helical" evidence="5">
    <location>
        <begin position="346"/>
        <end position="369"/>
    </location>
</feature>
<evidence type="ECO:0000313" key="8">
    <source>
        <dbReference type="Proteomes" id="UP000609849"/>
    </source>
</evidence>